<dbReference type="PANTHER" id="PTHR44757:SF2">
    <property type="entry name" value="BIOFILM ARCHITECTURE MAINTENANCE PROTEIN MBAA"/>
    <property type="match status" value="1"/>
</dbReference>
<dbReference type="SUPFAM" id="SSF55785">
    <property type="entry name" value="PYP-like sensor domain (PAS domain)"/>
    <property type="match status" value="2"/>
</dbReference>
<evidence type="ECO:0000259" key="2">
    <source>
        <dbReference type="PROSITE" id="PS50887"/>
    </source>
</evidence>
<dbReference type="CDD" id="cd00130">
    <property type="entry name" value="PAS"/>
    <property type="match status" value="2"/>
</dbReference>
<proteinExistence type="predicted"/>
<dbReference type="InterPro" id="IPR052155">
    <property type="entry name" value="Biofilm_reg_signaling"/>
</dbReference>
<feature type="domain" description="PAS" evidence="1">
    <location>
        <begin position="160"/>
        <end position="235"/>
    </location>
</feature>
<dbReference type="PANTHER" id="PTHR44757">
    <property type="entry name" value="DIGUANYLATE CYCLASE DGCP"/>
    <property type="match status" value="1"/>
</dbReference>
<dbReference type="Gene3D" id="3.30.70.270">
    <property type="match status" value="1"/>
</dbReference>
<accession>A0ABW3J9D1</accession>
<dbReference type="Pfam" id="PF00989">
    <property type="entry name" value="PAS"/>
    <property type="match status" value="1"/>
</dbReference>
<dbReference type="Pfam" id="PF08447">
    <property type="entry name" value="PAS_3"/>
    <property type="match status" value="1"/>
</dbReference>
<dbReference type="InterPro" id="IPR001610">
    <property type="entry name" value="PAC"/>
</dbReference>
<dbReference type="InterPro" id="IPR013655">
    <property type="entry name" value="PAS_fold_3"/>
</dbReference>
<dbReference type="PROSITE" id="PS50887">
    <property type="entry name" value="GGDEF"/>
    <property type="match status" value="1"/>
</dbReference>
<dbReference type="InterPro" id="IPR043128">
    <property type="entry name" value="Rev_trsase/Diguanyl_cyclase"/>
</dbReference>
<dbReference type="RefSeq" id="WP_379090640.1">
    <property type="nucleotide sequence ID" value="NZ_JBHTJO010000001.1"/>
</dbReference>
<dbReference type="InterPro" id="IPR000014">
    <property type="entry name" value="PAS"/>
</dbReference>
<name>A0ABW3J9D1_9HYPH</name>
<evidence type="ECO:0000313" key="3">
    <source>
        <dbReference type="EMBL" id="MFD0986967.1"/>
    </source>
</evidence>
<organism evidence="3 4">
    <name type="scientific">Methyloligella solikamskensis</name>
    <dbReference type="NCBI Taxonomy" id="1177756"/>
    <lineage>
        <taxon>Bacteria</taxon>
        <taxon>Pseudomonadati</taxon>
        <taxon>Pseudomonadota</taxon>
        <taxon>Alphaproteobacteria</taxon>
        <taxon>Hyphomicrobiales</taxon>
        <taxon>Hyphomicrobiaceae</taxon>
        <taxon>Methyloligella</taxon>
    </lineage>
</organism>
<dbReference type="SMART" id="SM00091">
    <property type="entry name" value="PAS"/>
    <property type="match status" value="2"/>
</dbReference>
<dbReference type="InterPro" id="IPR013767">
    <property type="entry name" value="PAS_fold"/>
</dbReference>
<dbReference type="SUPFAM" id="SSF55073">
    <property type="entry name" value="Nucleotide cyclase"/>
    <property type="match status" value="1"/>
</dbReference>
<dbReference type="InterPro" id="IPR029787">
    <property type="entry name" value="Nucleotide_cyclase"/>
</dbReference>
<dbReference type="Pfam" id="PF00990">
    <property type="entry name" value="GGDEF"/>
    <property type="match status" value="1"/>
</dbReference>
<dbReference type="InterPro" id="IPR035965">
    <property type="entry name" value="PAS-like_dom_sf"/>
</dbReference>
<evidence type="ECO:0000313" key="4">
    <source>
        <dbReference type="Proteomes" id="UP001597102"/>
    </source>
</evidence>
<keyword evidence="4" id="KW-1185">Reference proteome</keyword>
<dbReference type="EMBL" id="JBHTJO010000001">
    <property type="protein sequence ID" value="MFD0986967.1"/>
    <property type="molecule type" value="Genomic_DNA"/>
</dbReference>
<dbReference type="SMART" id="SM00267">
    <property type="entry name" value="GGDEF"/>
    <property type="match status" value="1"/>
</dbReference>
<dbReference type="InterPro" id="IPR000160">
    <property type="entry name" value="GGDEF_dom"/>
</dbReference>
<evidence type="ECO:0000259" key="1">
    <source>
        <dbReference type="PROSITE" id="PS50112"/>
    </source>
</evidence>
<feature type="domain" description="GGDEF" evidence="2">
    <location>
        <begin position="321"/>
        <end position="454"/>
    </location>
</feature>
<reference evidence="4" key="1">
    <citation type="journal article" date="2019" name="Int. J. Syst. Evol. Microbiol.">
        <title>The Global Catalogue of Microorganisms (GCM) 10K type strain sequencing project: providing services to taxonomists for standard genome sequencing and annotation.</title>
        <authorList>
            <consortium name="The Broad Institute Genomics Platform"/>
            <consortium name="The Broad Institute Genome Sequencing Center for Infectious Disease"/>
            <person name="Wu L."/>
            <person name="Ma J."/>
        </authorList>
    </citation>
    <scope>NUCLEOTIDE SEQUENCE [LARGE SCALE GENOMIC DNA]</scope>
    <source>
        <strain evidence="4">CCUG 61697</strain>
    </source>
</reference>
<dbReference type="Proteomes" id="UP001597102">
    <property type="component" value="Unassembled WGS sequence"/>
</dbReference>
<dbReference type="PROSITE" id="PS50112">
    <property type="entry name" value="PAS"/>
    <property type="match status" value="2"/>
</dbReference>
<dbReference type="NCBIfam" id="TIGR00229">
    <property type="entry name" value="sensory_box"/>
    <property type="match status" value="1"/>
</dbReference>
<comment type="caution">
    <text evidence="3">The sequence shown here is derived from an EMBL/GenBank/DDBJ whole genome shotgun (WGS) entry which is preliminary data.</text>
</comment>
<feature type="domain" description="PAS" evidence="1">
    <location>
        <begin position="30"/>
        <end position="86"/>
    </location>
</feature>
<dbReference type="Gene3D" id="3.30.450.20">
    <property type="entry name" value="PAS domain"/>
    <property type="match status" value="2"/>
</dbReference>
<dbReference type="SMART" id="SM00086">
    <property type="entry name" value="PAC"/>
    <property type="match status" value="2"/>
</dbReference>
<protein>
    <submittedName>
        <fullName evidence="3">PAS domain-containing protein</fullName>
    </submittedName>
</protein>
<gene>
    <name evidence="3" type="ORF">ACFQ2F_07625</name>
</gene>
<sequence length="468" mass="51793">MTAHIESLTQFLVKEGEFPAPTASGPRAASMPLLASLLDAIDTVVFVADPNGTLCFVNAAWSRLTGFSLKETRSLLRSAYLHPQDQARWLDFLEARRGEPQSAESAETIVLRFLTRSGETMHLEAGAQAVIAENDRCIGFVGTLTDVGTRVRAESMRAASHRTVETLINNLPGFVYRCRNNRQWTMEYMSKGCERLTGYPTEALINSQQLTYADLIVPEDREQVWNGVQISLCQNVPFELEYRIRTAQGIEKWVHEYGKGNFSISGELLGVEGFVTDLARQRREPPRAKAPRDPGTRLPDRAVFLDRLEMALRRKRAGLAAPASLAVVRLAGMPPETAGRNEFSESRSMDNVAGRIDHVLEAADSLCAWREGEFVVLHEAGKADADAADLAARIKRQFDAPIIHDAREIYLIPSIGILTNMTGNEHAEDIVTLASKAAREASNVGGVNLAVIDMRSHLERLRMPEDRG</sequence>